<dbReference type="Gene3D" id="3.30.70.1820">
    <property type="entry name" value="L1 transposable element, RRM domain"/>
    <property type="match status" value="1"/>
</dbReference>
<evidence type="ECO:0000256" key="6">
    <source>
        <dbReference type="SAM" id="MobiDB-lite"/>
    </source>
</evidence>
<evidence type="ECO:0000313" key="9">
    <source>
        <dbReference type="EMBL" id="KAF6444101.1"/>
    </source>
</evidence>
<keyword evidence="5" id="KW-0175">Coiled coil</keyword>
<feature type="coiled-coil region" evidence="5">
    <location>
        <begin position="561"/>
        <end position="595"/>
    </location>
</feature>
<dbReference type="InterPro" id="IPR004244">
    <property type="entry name" value="Transposase_22"/>
</dbReference>
<keyword evidence="10" id="KW-1185">Reference proteome</keyword>
<dbReference type="AlphaFoldDB" id="A0A7J8F942"/>
<feature type="domain" description="L1 transposable element dsRBD-like" evidence="8">
    <location>
        <begin position="711"/>
        <end position="773"/>
    </location>
</feature>
<comment type="similarity">
    <text evidence="2">Belongs to the transposase 22 family.</text>
</comment>
<feature type="compositionally biased region" description="Acidic residues" evidence="6">
    <location>
        <begin position="377"/>
        <end position="448"/>
    </location>
</feature>
<gene>
    <name evidence="9" type="ORF">HJG59_007515</name>
</gene>
<comment type="caution">
    <text evidence="9">The sequence shown here is derived from an EMBL/GenBank/DDBJ whole genome shotgun (WGS) entry which is preliminary data.</text>
</comment>
<evidence type="ECO:0000256" key="5">
    <source>
        <dbReference type="SAM" id="Coils"/>
    </source>
</evidence>
<proteinExistence type="inferred from homology"/>
<accession>A0A7J8F942</accession>
<protein>
    <recommendedName>
        <fullName evidence="3">LINE-1 type transposase domain-containing protein 1</fullName>
    </recommendedName>
    <alternativeName>
        <fullName evidence="4">ES cell-associated protein 11</fullName>
    </alternativeName>
</protein>
<feature type="region of interest" description="Disordered" evidence="6">
    <location>
        <begin position="365"/>
        <end position="452"/>
    </location>
</feature>
<reference evidence="9 10" key="1">
    <citation type="journal article" date="2020" name="Nature">
        <title>Six reference-quality genomes reveal evolution of bat adaptations.</title>
        <authorList>
            <person name="Jebb D."/>
            <person name="Huang Z."/>
            <person name="Pippel M."/>
            <person name="Hughes G.M."/>
            <person name="Lavrichenko K."/>
            <person name="Devanna P."/>
            <person name="Winkler S."/>
            <person name="Jermiin L.S."/>
            <person name="Skirmuntt E.C."/>
            <person name="Katzourakis A."/>
            <person name="Burkitt-Gray L."/>
            <person name="Ray D.A."/>
            <person name="Sullivan K.A.M."/>
            <person name="Roscito J.G."/>
            <person name="Kirilenko B.M."/>
            <person name="Davalos L.M."/>
            <person name="Corthals A.P."/>
            <person name="Power M.L."/>
            <person name="Jones G."/>
            <person name="Ransome R.D."/>
            <person name="Dechmann D.K.N."/>
            <person name="Locatelli A.G."/>
            <person name="Puechmaille S.J."/>
            <person name="Fedrigo O."/>
            <person name="Jarvis E.D."/>
            <person name="Hiller M."/>
            <person name="Vernes S.C."/>
            <person name="Myers E.W."/>
            <person name="Teeling E.C."/>
        </authorList>
    </citation>
    <scope>NUCLEOTIDE SEQUENCE [LARGE SCALE GENOMIC DNA]</scope>
    <source>
        <strain evidence="9">MMolMol1</strain>
        <tissue evidence="9">Muscle</tissue>
    </source>
</reference>
<name>A0A7J8F942_MOLMO</name>
<dbReference type="Gene3D" id="3.30.250.20">
    <property type="entry name" value="L1 transposable element, C-terminal domain"/>
    <property type="match status" value="2"/>
</dbReference>
<sequence>MSSVQSEIPRLAKKQKNSFQMEIIQLIETEITQLLDLKYKDMSTVIMKKFKVLMENLDLMVEEIRESLKSDLKEILGVASTIPEMENPRNSSTRKEWQQIKDTTSIKTGLVEKIEENYVEDIENLTFKRKKIAECGSKSDKVKEGKELPPNESQNHKVMENMEESIGNIDDTGRNCNVHTEVREGREHGEEILVKEMREENIPQNFKNKEKILKASEEDEGAVLTLTADFSSATLDVSKQWSNVFKILRENDFEPKLLCQVKLAFKCDGEIRTFSDMQSLSKFTSQKSFMKGLLKGVLPENEKIKKGRRYGIQEKVDKTLITSKHGAAEVDSGGLSFLLIKEVNVAEPEEVKNLEIHEEKASGWKEKEALEEKEGLELEEEEKETLELEEGEETSELEESEEASELESEESSELEDEEKETLELEEGEEASELEEESEEASDLEEEETSVLCKKRHSTFQSCTMRNTKHGDEIASDELKNILTKEVEDSEQEEEESSECELEVFLTVEEGKDSEVEMSEQTDLVQETEENFRKSVISFFSEIQKEIGNIKNYRPGNKPLVLATLSDRVDILEERINNLEDRIEELSKDTLQMAKQVIVKERIRDKEDRSRSSNIRLIGIPEKHNKENGAEEIVKEIIEENFPELRKNSGLEIVSAYRVPSKIDEKRLTPRHILVKLGNCSDKEKILNASREKKEITYRGTRIRLTADLSLNTLDARSQWGGLITVLQAKGFKPRILYPAKLAFDFEGKTKIFFDIQEFRKFISCVPSLKELLKNIL</sequence>
<dbReference type="Pfam" id="PF17490">
    <property type="entry name" value="Tnp_22_dsRBD"/>
    <property type="match status" value="2"/>
</dbReference>
<dbReference type="InterPro" id="IPR043636">
    <property type="entry name" value="L1_RRM_dom"/>
</dbReference>
<dbReference type="Pfam" id="PF02994">
    <property type="entry name" value="Transposase_22"/>
    <property type="match status" value="1"/>
</dbReference>
<feature type="domain" description="L1 transposable element RRM" evidence="7">
    <location>
        <begin position="612"/>
        <end position="707"/>
    </location>
</feature>
<dbReference type="FunFam" id="3.30.70.1820:FF:000002">
    <property type="entry name" value="LINE-1 retrotransposable element ORF1 protein"/>
    <property type="match status" value="1"/>
</dbReference>
<feature type="domain" description="L1 transposable element dsRBD-like" evidence="8">
    <location>
        <begin position="234"/>
        <end position="295"/>
    </location>
</feature>
<dbReference type="PANTHER" id="PTHR11505">
    <property type="entry name" value="L1 TRANSPOSABLE ELEMENT-RELATED"/>
    <property type="match status" value="1"/>
</dbReference>
<evidence type="ECO:0000256" key="3">
    <source>
        <dbReference type="ARBA" id="ARBA00073056"/>
    </source>
</evidence>
<dbReference type="InParanoid" id="A0A7J8F942"/>
<evidence type="ECO:0000259" key="7">
    <source>
        <dbReference type="Pfam" id="PF02994"/>
    </source>
</evidence>
<feature type="compositionally biased region" description="Basic and acidic residues" evidence="6">
    <location>
        <begin position="365"/>
        <end position="376"/>
    </location>
</feature>
<dbReference type="InterPro" id="IPR042566">
    <property type="entry name" value="L1_C"/>
</dbReference>
<dbReference type="EMBL" id="JACASF010000012">
    <property type="protein sequence ID" value="KAF6444101.1"/>
    <property type="molecule type" value="Genomic_DNA"/>
</dbReference>
<evidence type="ECO:0000259" key="8">
    <source>
        <dbReference type="Pfam" id="PF17490"/>
    </source>
</evidence>
<evidence type="ECO:0000256" key="2">
    <source>
        <dbReference type="ARBA" id="ARBA00061640"/>
    </source>
</evidence>
<dbReference type="InterPro" id="IPR035300">
    <property type="entry name" value="L1_dsRBD"/>
</dbReference>
<dbReference type="FunFam" id="3.30.250.20:FF:000002">
    <property type="entry name" value="LINE1 type transposase domain containing 1"/>
    <property type="match status" value="2"/>
</dbReference>
<evidence type="ECO:0000256" key="4">
    <source>
        <dbReference type="ARBA" id="ARBA00080263"/>
    </source>
</evidence>
<evidence type="ECO:0000313" key="10">
    <source>
        <dbReference type="Proteomes" id="UP000550707"/>
    </source>
</evidence>
<evidence type="ECO:0000256" key="1">
    <source>
        <dbReference type="ARBA" id="ARBA00022553"/>
    </source>
</evidence>
<organism evidence="9 10">
    <name type="scientific">Molossus molossus</name>
    <name type="common">Pallas' mastiff bat</name>
    <name type="synonym">Vespertilio molossus</name>
    <dbReference type="NCBI Taxonomy" id="27622"/>
    <lineage>
        <taxon>Eukaryota</taxon>
        <taxon>Metazoa</taxon>
        <taxon>Chordata</taxon>
        <taxon>Craniata</taxon>
        <taxon>Vertebrata</taxon>
        <taxon>Euteleostomi</taxon>
        <taxon>Mammalia</taxon>
        <taxon>Eutheria</taxon>
        <taxon>Laurasiatheria</taxon>
        <taxon>Chiroptera</taxon>
        <taxon>Yangochiroptera</taxon>
        <taxon>Molossidae</taxon>
        <taxon>Molossus</taxon>
    </lineage>
</organism>
<keyword evidence="1" id="KW-0597">Phosphoprotein</keyword>
<dbReference type="Proteomes" id="UP000550707">
    <property type="component" value="Unassembled WGS sequence"/>
</dbReference>